<dbReference type="InterPro" id="IPR004045">
    <property type="entry name" value="Glutathione_S-Trfase_N"/>
</dbReference>
<dbReference type="InterPro" id="IPR040079">
    <property type="entry name" value="Glutathione_S-Trfase"/>
</dbReference>
<dbReference type="SUPFAM" id="SSF52833">
    <property type="entry name" value="Thioredoxin-like"/>
    <property type="match status" value="1"/>
</dbReference>
<dbReference type="Pfam" id="PF13410">
    <property type="entry name" value="GST_C_2"/>
    <property type="match status" value="1"/>
</dbReference>
<dbReference type="Gene3D" id="1.20.1050.10">
    <property type="match status" value="1"/>
</dbReference>
<evidence type="ECO:0000313" key="3">
    <source>
        <dbReference type="Proteomes" id="UP000037822"/>
    </source>
</evidence>
<gene>
    <name evidence="2" type="ORF">AE618_00680</name>
</gene>
<accession>A0A0N0MDV0</accession>
<dbReference type="SUPFAM" id="SSF47616">
    <property type="entry name" value="GST C-terminal domain-like"/>
    <property type="match status" value="1"/>
</dbReference>
<dbReference type="CDD" id="cd03194">
    <property type="entry name" value="GST_C_3"/>
    <property type="match status" value="1"/>
</dbReference>
<dbReference type="Pfam" id="PF13409">
    <property type="entry name" value="GST_N_2"/>
    <property type="match status" value="1"/>
</dbReference>
<dbReference type="Gene3D" id="3.40.30.10">
    <property type="entry name" value="Glutaredoxin"/>
    <property type="match status" value="1"/>
</dbReference>
<reference evidence="2 3" key="1">
    <citation type="submission" date="2015-07" db="EMBL/GenBank/DDBJ databases">
        <title>Whole genome sequencing of Bosea vaviloviae isolated from cave pool.</title>
        <authorList>
            <person name="Tan N.E.H."/>
            <person name="Lee Y.P."/>
            <person name="Gan H.M."/>
            <person name="Barton H."/>
            <person name="Savka M.A."/>
        </authorList>
    </citation>
    <scope>NUCLEOTIDE SEQUENCE [LARGE SCALE GENOMIC DNA]</scope>
    <source>
        <strain evidence="2 3">SD260</strain>
    </source>
</reference>
<feature type="domain" description="GST N-terminal" evidence="1">
    <location>
        <begin position="1"/>
        <end position="85"/>
    </location>
</feature>
<dbReference type="SFLD" id="SFLDS00019">
    <property type="entry name" value="Glutathione_Transferase_(cytos"/>
    <property type="match status" value="1"/>
</dbReference>
<dbReference type="AlphaFoldDB" id="A0A0N0MDV0"/>
<evidence type="ECO:0000313" key="2">
    <source>
        <dbReference type="EMBL" id="KPH82925.1"/>
    </source>
</evidence>
<comment type="caution">
    <text evidence="2">The sequence shown here is derived from an EMBL/GenBank/DDBJ whole genome shotgun (WGS) entry which is preliminary data.</text>
</comment>
<dbReference type="EMBL" id="LGSZ01000009">
    <property type="protein sequence ID" value="KPH82925.1"/>
    <property type="molecule type" value="Genomic_DNA"/>
</dbReference>
<dbReference type="RefSeq" id="WP_054207134.1">
    <property type="nucleotide sequence ID" value="NZ_LGSZ01000009.1"/>
</dbReference>
<evidence type="ECO:0000259" key="1">
    <source>
        <dbReference type="PROSITE" id="PS50404"/>
    </source>
</evidence>
<dbReference type="InterPro" id="IPR036282">
    <property type="entry name" value="Glutathione-S-Trfase_C_sf"/>
</dbReference>
<dbReference type="GO" id="GO:0006559">
    <property type="term" value="P:L-phenylalanine catabolic process"/>
    <property type="evidence" value="ECO:0007669"/>
    <property type="project" value="TreeGrafter"/>
</dbReference>
<dbReference type="CDD" id="cd03043">
    <property type="entry name" value="GST_N_1"/>
    <property type="match status" value="1"/>
</dbReference>
<dbReference type="GO" id="GO:0004364">
    <property type="term" value="F:glutathione transferase activity"/>
    <property type="evidence" value="ECO:0007669"/>
    <property type="project" value="TreeGrafter"/>
</dbReference>
<protein>
    <submittedName>
        <fullName evidence="2">Glutathione S-transferase</fullName>
    </submittedName>
</protein>
<dbReference type="PANTHER" id="PTHR42673">
    <property type="entry name" value="MALEYLACETOACETATE ISOMERASE"/>
    <property type="match status" value="1"/>
</dbReference>
<dbReference type="PROSITE" id="PS50404">
    <property type="entry name" value="GST_NTER"/>
    <property type="match status" value="1"/>
</dbReference>
<sequence>MKLVIANRNYSSWSLRPWLLLREFGIPFEEAVVPFGPTFDDPAWKRVIADYSPAGKVPVLIDGAIQIWESLAIMEYVAEARVDLAIWPRDPAARAMARSVSSEMHAGFSALRGACPMNLAWVHPERDRGPKVAADVARISAIWREARERFGAGGPFLFGAFSAADAMFAPVVARCVGYSIPLDPVCADYVAAVTATRGYQAWRDAALAEPWIVSEDEVDEPILTDFRPHLTASRASS</sequence>
<organism evidence="2 3">
    <name type="scientific">Bosea vaviloviae</name>
    <dbReference type="NCBI Taxonomy" id="1526658"/>
    <lineage>
        <taxon>Bacteria</taxon>
        <taxon>Pseudomonadati</taxon>
        <taxon>Pseudomonadota</taxon>
        <taxon>Alphaproteobacteria</taxon>
        <taxon>Hyphomicrobiales</taxon>
        <taxon>Boseaceae</taxon>
        <taxon>Bosea</taxon>
    </lineage>
</organism>
<dbReference type="OrthoDB" id="9799538at2"/>
<proteinExistence type="predicted"/>
<dbReference type="GO" id="GO:0016034">
    <property type="term" value="F:maleylacetoacetate isomerase activity"/>
    <property type="evidence" value="ECO:0007669"/>
    <property type="project" value="TreeGrafter"/>
</dbReference>
<dbReference type="Proteomes" id="UP000037822">
    <property type="component" value="Unassembled WGS sequence"/>
</dbReference>
<dbReference type="PATRIC" id="fig|1526658.3.peg.5060"/>
<name>A0A0N0MDV0_9HYPH</name>
<keyword evidence="3" id="KW-1185">Reference proteome</keyword>
<dbReference type="GO" id="GO:0006749">
    <property type="term" value="P:glutathione metabolic process"/>
    <property type="evidence" value="ECO:0007669"/>
    <property type="project" value="TreeGrafter"/>
</dbReference>
<dbReference type="PANTHER" id="PTHR42673:SF4">
    <property type="entry name" value="MALEYLACETOACETATE ISOMERASE"/>
    <property type="match status" value="1"/>
</dbReference>
<keyword evidence="2" id="KW-0808">Transferase</keyword>
<dbReference type="InterPro" id="IPR036249">
    <property type="entry name" value="Thioredoxin-like_sf"/>
</dbReference>